<reference evidence="5 6" key="1">
    <citation type="submission" date="2016-11" db="EMBL/GenBank/DDBJ databases">
        <title>The macronuclear genome of Stentor coeruleus: a giant cell with tiny introns.</title>
        <authorList>
            <person name="Slabodnick M."/>
            <person name="Ruby J.G."/>
            <person name="Reiff S.B."/>
            <person name="Swart E.C."/>
            <person name="Gosai S."/>
            <person name="Prabakaran S."/>
            <person name="Witkowska E."/>
            <person name="Larue G.E."/>
            <person name="Fisher S."/>
            <person name="Freeman R.M."/>
            <person name="Gunawardena J."/>
            <person name="Chu W."/>
            <person name="Stover N.A."/>
            <person name="Gregory B.D."/>
            <person name="Nowacki M."/>
            <person name="Derisi J."/>
            <person name="Roy S.W."/>
            <person name="Marshall W.F."/>
            <person name="Sood P."/>
        </authorList>
    </citation>
    <scope>NUCLEOTIDE SEQUENCE [LARGE SCALE GENOMIC DNA]</scope>
    <source>
        <strain evidence="5">WM001</strain>
    </source>
</reference>
<keyword evidence="2" id="KW-0805">Transcription regulation</keyword>
<gene>
    <name evidence="5" type="ORF">SteCoe_30777</name>
</gene>
<accession>A0A1R2B2X1</accession>
<dbReference type="PANTHER" id="PTHR23326">
    <property type="entry name" value="CCR4 NOT-RELATED"/>
    <property type="match status" value="1"/>
</dbReference>
<evidence type="ECO:0000313" key="5">
    <source>
        <dbReference type="EMBL" id="OMJ71099.1"/>
    </source>
</evidence>
<feature type="domain" description="NOT2/NOT3/NOT5 C-terminal" evidence="4">
    <location>
        <begin position="176"/>
        <end position="255"/>
    </location>
</feature>
<evidence type="ECO:0000313" key="6">
    <source>
        <dbReference type="Proteomes" id="UP000187209"/>
    </source>
</evidence>
<comment type="similarity">
    <text evidence="1">Belongs to the CNOT2/3/5 family.</text>
</comment>
<dbReference type="EMBL" id="MPUH01001023">
    <property type="protein sequence ID" value="OMJ71099.1"/>
    <property type="molecule type" value="Genomic_DNA"/>
</dbReference>
<organism evidence="5 6">
    <name type="scientific">Stentor coeruleus</name>
    <dbReference type="NCBI Taxonomy" id="5963"/>
    <lineage>
        <taxon>Eukaryota</taxon>
        <taxon>Sar</taxon>
        <taxon>Alveolata</taxon>
        <taxon>Ciliophora</taxon>
        <taxon>Postciliodesmatophora</taxon>
        <taxon>Heterotrichea</taxon>
        <taxon>Heterotrichida</taxon>
        <taxon>Stentoridae</taxon>
        <taxon>Stentor</taxon>
    </lineage>
</organism>
<keyword evidence="6" id="KW-1185">Reference proteome</keyword>
<sequence length="292" mass="33562">MFTPNRSTGYFDNVRNAESLRKVPSYDPDNKNLVSFPPYFDGYPPIYAPRTGIDYSQGYVGGIEYEAPDEFPSLLASKPPGFMNEDFYPPPGFSKPLGMKAPNPNAVSFIPSYLSAPPMKDEKEEQELKEYGIRGILNLQKNLDDDKTLLAKGKDLSSMEISKKNQECLSSYMSNAFTNNDIEAPELPEYNLPTSYYITKPILRFKMIKSYNVETLFYVFYNIPGEIVQSYVAEELYRRDWFYDPNKQLWYLNNSGDWKTFDVNRFEIVSTMPSLGPFLIKDDVSVKQRPLA</sequence>
<dbReference type="AlphaFoldDB" id="A0A1R2B2X1"/>
<comment type="caution">
    <text evidence="5">The sequence shown here is derived from an EMBL/GenBank/DDBJ whole genome shotgun (WGS) entry which is preliminary data.</text>
</comment>
<evidence type="ECO:0000259" key="4">
    <source>
        <dbReference type="Pfam" id="PF04153"/>
    </source>
</evidence>
<name>A0A1R2B2X1_9CILI</name>
<dbReference type="InterPro" id="IPR038635">
    <property type="entry name" value="CCR4-NOT_su2/3/5_C_sf"/>
</dbReference>
<evidence type="ECO:0000256" key="1">
    <source>
        <dbReference type="ARBA" id="ARBA00007682"/>
    </source>
</evidence>
<dbReference type="Pfam" id="PF04153">
    <property type="entry name" value="NOT2_3_5_C"/>
    <property type="match status" value="1"/>
</dbReference>
<dbReference type="OrthoDB" id="25391at2759"/>
<dbReference type="Proteomes" id="UP000187209">
    <property type="component" value="Unassembled WGS sequence"/>
</dbReference>
<dbReference type="Gene3D" id="2.30.30.1020">
    <property type="entry name" value="CCR4-NOT complex subunit 2/3/5, C-terminal domain"/>
    <property type="match status" value="1"/>
</dbReference>
<dbReference type="InterPro" id="IPR007282">
    <property type="entry name" value="NOT2/3/5_C"/>
</dbReference>
<dbReference type="GO" id="GO:0006355">
    <property type="term" value="P:regulation of DNA-templated transcription"/>
    <property type="evidence" value="ECO:0007669"/>
    <property type="project" value="InterPro"/>
</dbReference>
<dbReference type="GO" id="GO:0030015">
    <property type="term" value="C:CCR4-NOT core complex"/>
    <property type="evidence" value="ECO:0007669"/>
    <property type="project" value="InterPro"/>
</dbReference>
<evidence type="ECO:0000256" key="3">
    <source>
        <dbReference type="ARBA" id="ARBA00023163"/>
    </source>
</evidence>
<proteinExistence type="inferred from homology"/>
<protein>
    <recommendedName>
        <fullName evidence="4">NOT2/NOT3/NOT5 C-terminal domain-containing protein</fullName>
    </recommendedName>
</protein>
<keyword evidence="3" id="KW-0804">Transcription</keyword>
<dbReference type="InterPro" id="IPR040168">
    <property type="entry name" value="Not2/3/5"/>
</dbReference>
<evidence type="ECO:0000256" key="2">
    <source>
        <dbReference type="ARBA" id="ARBA00023015"/>
    </source>
</evidence>